<dbReference type="InterPro" id="IPR000873">
    <property type="entry name" value="AMP-dep_synth/lig_dom"/>
</dbReference>
<comment type="similarity">
    <text evidence="1">Belongs to the ATP-dependent AMP-binding enzyme family.</text>
</comment>
<dbReference type="PANTHER" id="PTHR43767:SF1">
    <property type="entry name" value="NONRIBOSOMAL PEPTIDE SYNTHASE PES1 (EUROFUNG)-RELATED"/>
    <property type="match status" value="1"/>
</dbReference>
<dbReference type="KEGG" id="dalk:DSCA_13500"/>
<dbReference type="EMBL" id="AP021874">
    <property type="protein sequence ID" value="BBO67420.1"/>
    <property type="molecule type" value="Genomic_DNA"/>
</dbReference>
<dbReference type="GO" id="GO:0016878">
    <property type="term" value="F:acid-thiol ligase activity"/>
    <property type="evidence" value="ECO:0007669"/>
    <property type="project" value="UniProtKB-ARBA"/>
</dbReference>
<keyword evidence="6" id="KW-1185">Reference proteome</keyword>
<dbReference type="Pfam" id="PF00501">
    <property type="entry name" value="AMP-binding"/>
    <property type="match status" value="1"/>
</dbReference>
<gene>
    <name evidence="5" type="primary">lcfB</name>
    <name evidence="5" type="ORF">DSCA_13500</name>
</gene>
<evidence type="ECO:0000256" key="1">
    <source>
        <dbReference type="ARBA" id="ARBA00006432"/>
    </source>
</evidence>
<dbReference type="Gene3D" id="3.40.50.12780">
    <property type="entry name" value="N-terminal domain of ligase-like"/>
    <property type="match status" value="1"/>
</dbReference>
<dbReference type="OrthoDB" id="5483897at2"/>
<evidence type="ECO:0000259" key="3">
    <source>
        <dbReference type="Pfam" id="PF00501"/>
    </source>
</evidence>
<organism evidence="5 6">
    <name type="scientific">Desulfosarcina alkanivorans</name>
    <dbReference type="NCBI Taxonomy" id="571177"/>
    <lineage>
        <taxon>Bacteria</taxon>
        <taxon>Pseudomonadati</taxon>
        <taxon>Thermodesulfobacteriota</taxon>
        <taxon>Desulfobacteria</taxon>
        <taxon>Desulfobacterales</taxon>
        <taxon>Desulfosarcinaceae</taxon>
        <taxon>Desulfosarcina</taxon>
    </lineage>
</organism>
<dbReference type="InterPro" id="IPR025110">
    <property type="entry name" value="AMP-bd_C"/>
</dbReference>
<dbReference type="Pfam" id="PF13193">
    <property type="entry name" value="AMP-binding_C"/>
    <property type="match status" value="1"/>
</dbReference>
<dbReference type="SUPFAM" id="SSF56801">
    <property type="entry name" value="Acetyl-CoA synthetase-like"/>
    <property type="match status" value="1"/>
</dbReference>
<sequence>MAHWMNLGQQLKMNAKKYPHTVALCDACRRFTYPEVNRRVNRLAHRLMEMGLAKGDKLAVLMENSIEIIEFYLAAAKTGIVIVPVNFRLVGHEVAYIVDDADARAMAVHHEFTPCVDAIRDQLVQIPPENYIVVDRAKIGYREYESLIEGAPDNDPDVAVAPSDTWILIYTSGTTGKPKGVVRSHESHIAFYLINAVDFGFDQHDVCMNVMPLCHINSTFFTFTFTYIGATVYIHPARSFRPEEILEIVEREKITFISLIPTHYNLILNVSEDGRNRDTGSIRKLLCSSAPVRKTMKTAIMAFFPGVQLYEGYGSTEAGIVTVLRPEDQMRKLGSIGMESLGTERVRILDTEGNDVPPCEVGELYSKGPMLFDEYYKLPEKTEAAFRDGWFSAGDMARMDEDGFYQIVDRKDNMIITGGEHVYPSEVEEVIGSHPDVFDVAAISLPDDKWGEKVAAVVVPMEGQDLTESAVFNWCRDRMAGYKRPKQVIFISPDQMPRTATGKILHRILRETFAEGEPVFPETDSCPAPEK</sequence>
<dbReference type="PROSITE" id="PS00455">
    <property type="entry name" value="AMP_BINDING"/>
    <property type="match status" value="1"/>
</dbReference>
<dbReference type="Gene3D" id="3.30.300.30">
    <property type="match status" value="1"/>
</dbReference>
<evidence type="ECO:0000313" key="6">
    <source>
        <dbReference type="Proteomes" id="UP000427906"/>
    </source>
</evidence>
<dbReference type="InterPro" id="IPR020845">
    <property type="entry name" value="AMP-binding_CS"/>
</dbReference>
<dbReference type="InterPro" id="IPR050237">
    <property type="entry name" value="ATP-dep_AMP-bd_enzyme"/>
</dbReference>
<feature type="domain" description="AMP-binding enzyme C-terminal" evidence="4">
    <location>
        <begin position="426"/>
        <end position="503"/>
    </location>
</feature>
<protein>
    <submittedName>
        <fullName evidence="5">Long-chain-fatty-acid--CoA ligase</fullName>
    </submittedName>
</protein>
<proteinExistence type="inferred from homology"/>
<accession>A0A5K7YH72</accession>
<name>A0A5K7YH72_9BACT</name>
<keyword evidence="2 5" id="KW-0436">Ligase</keyword>
<evidence type="ECO:0000256" key="2">
    <source>
        <dbReference type="ARBA" id="ARBA00022598"/>
    </source>
</evidence>
<dbReference type="FunFam" id="3.30.300.30:FF:000008">
    <property type="entry name" value="2,3-dihydroxybenzoate-AMP ligase"/>
    <property type="match status" value="1"/>
</dbReference>
<evidence type="ECO:0000259" key="4">
    <source>
        <dbReference type="Pfam" id="PF13193"/>
    </source>
</evidence>
<dbReference type="InterPro" id="IPR045851">
    <property type="entry name" value="AMP-bd_C_sf"/>
</dbReference>
<dbReference type="InterPro" id="IPR042099">
    <property type="entry name" value="ANL_N_sf"/>
</dbReference>
<dbReference type="PANTHER" id="PTHR43767">
    <property type="entry name" value="LONG-CHAIN-FATTY-ACID--COA LIGASE"/>
    <property type="match status" value="1"/>
</dbReference>
<reference evidence="5 6" key="1">
    <citation type="submission" date="2019-11" db="EMBL/GenBank/DDBJ databases">
        <title>Comparative genomics of hydrocarbon-degrading Desulfosarcina strains.</title>
        <authorList>
            <person name="Watanabe M."/>
            <person name="Kojima H."/>
            <person name="Fukui M."/>
        </authorList>
    </citation>
    <scope>NUCLEOTIDE SEQUENCE [LARGE SCALE GENOMIC DNA]</scope>
    <source>
        <strain evidence="5 6">PL12</strain>
    </source>
</reference>
<dbReference type="Proteomes" id="UP000427906">
    <property type="component" value="Chromosome"/>
</dbReference>
<feature type="domain" description="AMP-dependent synthetase/ligase" evidence="3">
    <location>
        <begin position="13"/>
        <end position="376"/>
    </location>
</feature>
<dbReference type="AlphaFoldDB" id="A0A5K7YH72"/>
<dbReference type="RefSeq" id="WP_155315683.1">
    <property type="nucleotide sequence ID" value="NZ_AP021874.1"/>
</dbReference>
<evidence type="ECO:0000313" key="5">
    <source>
        <dbReference type="EMBL" id="BBO67420.1"/>
    </source>
</evidence>